<comment type="caution">
    <text evidence="1">The sequence shown here is derived from an EMBL/GenBank/DDBJ whole genome shotgun (WGS) entry which is preliminary data.</text>
</comment>
<gene>
    <name evidence="1" type="ORF">EC580_12055</name>
</gene>
<proteinExistence type="predicted"/>
<dbReference type="EMBL" id="RIZI01000188">
    <property type="protein sequence ID" value="RNF59238.1"/>
    <property type="molecule type" value="Genomic_DNA"/>
</dbReference>
<dbReference type="RefSeq" id="WP_123105386.1">
    <property type="nucleotide sequence ID" value="NZ_CP127527.1"/>
</dbReference>
<reference evidence="1" key="1">
    <citation type="submission" date="2018-10" db="EMBL/GenBank/DDBJ databases">
        <title>Acidithiobacillus sulfuriphilus sp. nov.: an extremely acidophilic sulfur-oxidizing chemolithotroph isolated from a neutral pH environment.</title>
        <authorList>
            <person name="Falagan C."/>
            <person name="Moya-Beltran A."/>
            <person name="Quatrini R."/>
            <person name="Johnson D.B."/>
        </authorList>
    </citation>
    <scope>NUCLEOTIDE SEQUENCE [LARGE SCALE GENOMIC DNA]</scope>
    <source>
        <strain evidence="1">CJ-2</strain>
    </source>
</reference>
<organism evidence="1">
    <name type="scientific">Acidithiobacillus sulfuriphilus</name>
    <dbReference type="NCBI Taxonomy" id="1867749"/>
    <lineage>
        <taxon>Bacteria</taxon>
        <taxon>Pseudomonadati</taxon>
        <taxon>Pseudomonadota</taxon>
        <taxon>Acidithiobacillia</taxon>
        <taxon>Acidithiobacillales</taxon>
        <taxon>Acidithiobacillaceae</taxon>
        <taxon>Acidithiobacillus</taxon>
    </lineage>
</organism>
<name>A0A3M8QSR2_9PROT</name>
<protein>
    <submittedName>
        <fullName evidence="1">Uncharacterized protein</fullName>
    </submittedName>
</protein>
<sequence>MDNTQNLLAALRRVRSFPAYSSFMAQNERLRIKRELQKRLLRIRRQRSLQRRALHVVQMQRHLMRGIFA</sequence>
<dbReference type="AlphaFoldDB" id="A0A3M8QSR2"/>
<evidence type="ECO:0000313" key="1">
    <source>
        <dbReference type="EMBL" id="RNF59238.1"/>
    </source>
</evidence>
<accession>A0A3M8QSR2</accession>